<feature type="non-terminal residue" evidence="4">
    <location>
        <position position="117"/>
    </location>
</feature>
<evidence type="ECO:0000256" key="2">
    <source>
        <dbReference type="ARBA" id="ARBA00023043"/>
    </source>
</evidence>
<dbReference type="Pfam" id="PF12796">
    <property type="entry name" value="Ank_2"/>
    <property type="match status" value="1"/>
</dbReference>
<keyword evidence="2 3" id="KW-0040">ANK repeat</keyword>
<gene>
    <name evidence="4" type="ORF">T440DRAFT_382401</name>
</gene>
<evidence type="ECO:0000256" key="3">
    <source>
        <dbReference type="PROSITE-ProRule" id="PRU00023"/>
    </source>
</evidence>
<dbReference type="AlphaFoldDB" id="A0A6A7AVN8"/>
<dbReference type="PROSITE" id="PS50297">
    <property type="entry name" value="ANK_REP_REGION"/>
    <property type="match status" value="1"/>
</dbReference>
<evidence type="ECO:0000313" key="4">
    <source>
        <dbReference type="EMBL" id="KAF2847122.1"/>
    </source>
</evidence>
<dbReference type="InterPro" id="IPR050889">
    <property type="entry name" value="Dendritic_Spine_Reg/Scaffold"/>
</dbReference>
<dbReference type="PANTHER" id="PTHR24166:SF48">
    <property type="entry name" value="PROTEIN VAPYRIN"/>
    <property type="match status" value="1"/>
</dbReference>
<dbReference type="InterPro" id="IPR036770">
    <property type="entry name" value="Ankyrin_rpt-contain_sf"/>
</dbReference>
<organism evidence="4 5">
    <name type="scientific">Plenodomus tracheiphilus IPT5</name>
    <dbReference type="NCBI Taxonomy" id="1408161"/>
    <lineage>
        <taxon>Eukaryota</taxon>
        <taxon>Fungi</taxon>
        <taxon>Dikarya</taxon>
        <taxon>Ascomycota</taxon>
        <taxon>Pezizomycotina</taxon>
        <taxon>Dothideomycetes</taxon>
        <taxon>Pleosporomycetidae</taxon>
        <taxon>Pleosporales</taxon>
        <taxon>Pleosporineae</taxon>
        <taxon>Leptosphaeriaceae</taxon>
        <taxon>Plenodomus</taxon>
    </lineage>
</organism>
<dbReference type="Proteomes" id="UP000799423">
    <property type="component" value="Unassembled WGS sequence"/>
</dbReference>
<keyword evidence="5" id="KW-1185">Reference proteome</keyword>
<evidence type="ECO:0000313" key="5">
    <source>
        <dbReference type="Proteomes" id="UP000799423"/>
    </source>
</evidence>
<dbReference type="Gene3D" id="1.25.40.20">
    <property type="entry name" value="Ankyrin repeat-containing domain"/>
    <property type="match status" value="1"/>
</dbReference>
<protein>
    <submittedName>
        <fullName evidence="4">Ankyrin repeat protein</fullName>
    </submittedName>
</protein>
<dbReference type="EMBL" id="MU006328">
    <property type="protein sequence ID" value="KAF2847122.1"/>
    <property type="molecule type" value="Genomic_DNA"/>
</dbReference>
<feature type="repeat" description="ANK" evidence="3">
    <location>
        <begin position="62"/>
        <end position="94"/>
    </location>
</feature>
<evidence type="ECO:0000256" key="1">
    <source>
        <dbReference type="ARBA" id="ARBA00022737"/>
    </source>
</evidence>
<keyword evidence="1" id="KW-0677">Repeat</keyword>
<name>A0A6A7AVN8_9PLEO</name>
<dbReference type="SUPFAM" id="SSF48403">
    <property type="entry name" value="Ankyrin repeat"/>
    <property type="match status" value="1"/>
</dbReference>
<feature type="non-terminal residue" evidence="4">
    <location>
        <position position="1"/>
    </location>
</feature>
<proteinExistence type="predicted"/>
<dbReference type="SMART" id="SM00248">
    <property type="entry name" value="ANK"/>
    <property type="match status" value="2"/>
</dbReference>
<dbReference type="InterPro" id="IPR002110">
    <property type="entry name" value="Ankyrin_rpt"/>
</dbReference>
<reference evidence="4" key="1">
    <citation type="submission" date="2020-01" db="EMBL/GenBank/DDBJ databases">
        <authorList>
            <consortium name="DOE Joint Genome Institute"/>
            <person name="Haridas S."/>
            <person name="Albert R."/>
            <person name="Binder M."/>
            <person name="Bloem J."/>
            <person name="Labutti K."/>
            <person name="Salamov A."/>
            <person name="Andreopoulos B."/>
            <person name="Baker S.E."/>
            <person name="Barry K."/>
            <person name="Bills G."/>
            <person name="Bluhm B.H."/>
            <person name="Cannon C."/>
            <person name="Castanera R."/>
            <person name="Culley D.E."/>
            <person name="Daum C."/>
            <person name="Ezra D."/>
            <person name="Gonzalez J.B."/>
            <person name="Henrissat B."/>
            <person name="Kuo A."/>
            <person name="Liang C."/>
            <person name="Lipzen A."/>
            <person name="Lutzoni F."/>
            <person name="Magnuson J."/>
            <person name="Mondo S."/>
            <person name="Nolan M."/>
            <person name="Ohm R."/>
            <person name="Pangilinan J."/>
            <person name="Park H.-J."/>
            <person name="Ramirez L."/>
            <person name="Alfaro M."/>
            <person name="Sun H."/>
            <person name="Tritt A."/>
            <person name="Yoshinaga Y."/>
            <person name="Zwiers L.-H."/>
            <person name="Turgeon B.G."/>
            <person name="Goodwin S.B."/>
            <person name="Spatafora J.W."/>
            <person name="Crous P.W."/>
            <person name="Grigoriev I.V."/>
        </authorList>
    </citation>
    <scope>NUCLEOTIDE SEQUENCE</scope>
    <source>
        <strain evidence="4">IPT5</strain>
    </source>
</reference>
<dbReference type="OrthoDB" id="20872at2759"/>
<dbReference type="PROSITE" id="PS50088">
    <property type="entry name" value="ANK_REPEAT"/>
    <property type="match status" value="1"/>
</dbReference>
<sequence>AASTGWKKAVQLVFERSSGLKLQNEVGQSLLSHAARNGQLDVVSYLLKEDTIESSVNQKDKSGCSPLFWAASGGHEKVVEALLLRGADWKLPNNNSRQPLSQASQNGHMSVVEKLLQ</sequence>
<accession>A0A6A7AVN8</accession>
<dbReference type="PANTHER" id="PTHR24166">
    <property type="entry name" value="ROLLING PEBBLES, ISOFORM B"/>
    <property type="match status" value="1"/>
</dbReference>